<dbReference type="InterPro" id="IPR006015">
    <property type="entry name" value="Universal_stress_UspA"/>
</dbReference>
<evidence type="ECO:0000259" key="2">
    <source>
        <dbReference type="Pfam" id="PF00582"/>
    </source>
</evidence>
<accession>A0A8T4IQZ6</accession>
<evidence type="ECO:0000313" key="3">
    <source>
        <dbReference type="EMBL" id="MBR7673662.1"/>
    </source>
</evidence>
<dbReference type="Gene3D" id="3.40.50.620">
    <property type="entry name" value="HUPs"/>
    <property type="match status" value="2"/>
</dbReference>
<proteinExistence type="inferred from homology"/>
<dbReference type="InterPro" id="IPR014729">
    <property type="entry name" value="Rossmann-like_a/b/a_fold"/>
</dbReference>
<reference evidence="3" key="1">
    <citation type="submission" date="2021-04" db="EMBL/GenBank/DDBJ databases">
        <title>Sequencing of actinobacteria type strains.</title>
        <authorList>
            <person name="Nguyen G.-S."/>
            <person name="Wentzel A."/>
        </authorList>
    </citation>
    <scope>NUCLEOTIDE SEQUENCE</scope>
    <source>
        <strain evidence="3">DSM 42095</strain>
    </source>
</reference>
<evidence type="ECO:0000313" key="4">
    <source>
        <dbReference type="Proteomes" id="UP000675554"/>
    </source>
</evidence>
<dbReference type="Proteomes" id="UP000675554">
    <property type="component" value="Unassembled WGS sequence"/>
</dbReference>
<dbReference type="SUPFAM" id="SSF52402">
    <property type="entry name" value="Adenine nucleotide alpha hydrolases-like"/>
    <property type="match status" value="2"/>
</dbReference>
<feature type="domain" description="UspA" evidence="2">
    <location>
        <begin position="13"/>
        <end position="148"/>
    </location>
</feature>
<keyword evidence="4" id="KW-1185">Reference proteome</keyword>
<dbReference type="EMBL" id="JAGSMN010000235">
    <property type="protein sequence ID" value="MBR7673662.1"/>
    <property type="molecule type" value="Genomic_DNA"/>
</dbReference>
<dbReference type="PANTHER" id="PTHR46268">
    <property type="entry name" value="STRESS RESPONSE PROTEIN NHAX"/>
    <property type="match status" value="1"/>
</dbReference>
<dbReference type="AlphaFoldDB" id="A0A8T4IQZ6"/>
<protein>
    <submittedName>
        <fullName evidence="3">Universal stress protein</fullName>
    </submittedName>
</protein>
<sequence>MTDQSAVPTAKGRVVVGVDGSGASLRALDRAADEAERRGAELEILCGGLWPRRAAVPVTQSDTERFLKAAAEIVDEAVQRVAERAPGLRVVPSTPVETPAADALVRASRTAALTVVGTRGRGGFAGLLLGSVSLRVAAHCEGPLMVVRADTPDGTAPRGTTMVGLGSEADKEALRFGFEEATRRESTLRVLHVWPSPRMPGRLQLPPREVEEQRAAALAVVREAVAPFRERYPQVRVKEEEQTGAPAGPLIEASRAADVLVLSTHARQRRRLGLQLGPAAHAVLHHAHCPVVLVPAQ</sequence>
<comment type="similarity">
    <text evidence="1">Belongs to the universal stress protein A family.</text>
</comment>
<feature type="domain" description="UspA" evidence="2">
    <location>
        <begin position="162"/>
        <end position="295"/>
    </location>
</feature>
<dbReference type="Pfam" id="PF00582">
    <property type="entry name" value="Usp"/>
    <property type="match status" value="2"/>
</dbReference>
<organism evidence="3 4">
    <name type="scientific">Streptomyces daliensis</name>
    <dbReference type="NCBI Taxonomy" id="299421"/>
    <lineage>
        <taxon>Bacteria</taxon>
        <taxon>Bacillati</taxon>
        <taxon>Actinomycetota</taxon>
        <taxon>Actinomycetes</taxon>
        <taxon>Kitasatosporales</taxon>
        <taxon>Streptomycetaceae</taxon>
        <taxon>Streptomyces</taxon>
    </lineage>
</organism>
<evidence type="ECO:0000256" key="1">
    <source>
        <dbReference type="ARBA" id="ARBA00008791"/>
    </source>
</evidence>
<gene>
    <name evidence="3" type="ORF">KDA82_11650</name>
</gene>
<comment type="caution">
    <text evidence="3">The sequence shown here is derived from an EMBL/GenBank/DDBJ whole genome shotgun (WGS) entry which is preliminary data.</text>
</comment>
<name>A0A8T4IQZ6_9ACTN</name>
<dbReference type="PRINTS" id="PR01438">
    <property type="entry name" value="UNVRSLSTRESS"/>
</dbReference>
<dbReference type="InterPro" id="IPR006016">
    <property type="entry name" value="UspA"/>
</dbReference>
<dbReference type="PANTHER" id="PTHR46268:SF6">
    <property type="entry name" value="UNIVERSAL STRESS PROTEIN UP12"/>
    <property type="match status" value="1"/>
</dbReference>